<dbReference type="OrthoDB" id="9782250at2"/>
<keyword evidence="9" id="KW-1185">Reference proteome</keyword>
<reference evidence="8 9" key="1">
    <citation type="submission" date="2017-02" db="EMBL/GenBank/DDBJ databases">
        <authorList>
            <person name="Peterson S.W."/>
        </authorList>
    </citation>
    <scope>NUCLEOTIDE SEQUENCE [LARGE SCALE GENOMIC DNA]</scope>
    <source>
        <strain evidence="8 9">ATCC 17233</strain>
    </source>
</reference>
<evidence type="ECO:0000313" key="9">
    <source>
        <dbReference type="Proteomes" id="UP000189857"/>
    </source>
</evidence>
<feature type="transmembrane region" description="Helical" evidence="5">
    <location>
        <begin position="579"/>
        <end position="596"/>
    </location>
</feature>
<dbReference type="AlphaFoldDB" id="A0A1T4PH41"/>
<feature type="transmembrane region" description="Helical" evidence="5">
    <location>
        <begin position="505"/>
        <end position="528"/>
    </location>
</feature>
<feature type="transmembrane region" description="Helical" evidence="5">
    <location>
        <begin position="251"/>
        <end position="276"/>
    </location>
</feature>
<dbReference type="InterPro" id="IPR013525">
    <property type="entry name" value="ABC2_TM"/>
</dbReference>
<evidence type="ECO:0000256" key="3">
    <source>
        <dbReference type="ARBA" id="ARBA00022989"/>
    </source>
</evidence>
<sequence>MKNKNNKIIRTLFKKELLDVLRDKKTVIMMLVVPVILYPLIFIAALGIMSFVQDNLETSTYNIVIDAEEDKSEFYDYLTGNSNFSDKKYVLKITHAEGGHDYEADVKKEDIDVYVECKTQSNTKDTDIEGRIQYNVYYLSSSTNSNYASEIVYKQLEEMNKKKSKKILLDENLDAEYVLNPIVYKYKNVASGKQSVGSILGSVLPFLLIISLLMGTMYPAIDTTAGEKERGTLETLLTLPVTNRQMIIGKFLTVALIGLISALLNIISLGSIVIYMTKIMKDNGLIHLGNTSVISFLPAILIGIIAILAFSLFISAITMCVTSFAKSYKEANNYITPLMMVVLFTGYIGFVPNVSLDGVMALVPVANICLLIKNLLIFKITVNSVAMVLLSNVLYAFLAIMLLSKIYDSESILFNDGRGGLQLFEKRSNLKKGGVPTVSDAWFTLLVVFVLVIYVGGLLQTSFGIYGVIGTQLIIVMIPLLMSIYTKKDLKETYSFKKCKPVKVLGSILLITGTIFVGMIISSIVSQLFPSSRSAADDSVNEILDNGFLLTLFVVALLPAVCEEMMFRGYIFAAARKKYRIVPAIIFVAVCFGIYHMSLARFFVTALLGAMLCVVVYYTGSIFPSMLMHFANNAFSVVAYHYPNAVLKVMPFLDDQYFNLGIGAAVFVGGVILMVVGIIILRRKSSKSNETAVS</sequence>
<organism evidence="8 9">
    <name type="scientific">Eubacterium ruminantium</name>
    <dbReference type="NCBI Taxonomy" id="42322"/>
    <lineage>
        <taxon>Bacteria</taxon>
        <taxon>Bacillati</taxon>
        <taxon>Bacillota</taxon>
        <taxon>Clostridia</taxon>
        <taxon>Eubacteriales</taxon>
        <taxon>Eubacteriaceae</taxon>
        <taxon>Eubacterium</taxon>
    </lineage>
</organism>
<proteinExistence type="predicted"/>
<feature type="transmembrane region" description="Helical" evidence="5">
    <location>
        <begin position="296"/>
        <end position="322"/>
    </location>
</feature>
<accession>A0A1T4PH41</accession>
<dbReference type="Pfam" id="PF02517">
    <property type="entry name" value="Rce1-like"/>
    <property type="match status" value="1"/>
</dbReference>
<keyword evidence="2 5" id="KW-0812">Transmembrane</keyword>
<evidence type="ECO:0000256" key="5">
    <source>
        <dbReference type="SAM" id="Phobius"/>
    </source>
</evidence>
<keyword evidence="3 5" id="KW-1133">Transmembrane helix</keyword>
<feature type="transmembrane region" description="Helical" evidence="5">
    <location>
        <begin position="334"/>
        <end position="356"/>
    </location>
</feature>
<dbReference type="RefSeq" id="WP_078787795.1">
    <property type="nucleotide sequence ID" value="NZ_FMTO01000011.1"/>
</dbReference>
<feature type="domain" description="CAAX prenyl protease 2/Lysostaphin resistance protein A-like" evidence="6">
    <location>
        <begin position="547"/>
        <end position="635"/>
    </location>
</feature>
<dbReference type="Pfam" id="PF12698">
    <property type="entry name" value="ABC2_membrane_3"/>
    <property type="match status" value="1"/>
</dbReference>
<evidence type="ECO:0000259" key="7">
    <source>
        <dbReference type="Pfam" id="PF12698"/>
    </source>
</evidence>
<feature type="transmembrane region" description="Helical" evidence="5">
    <location>
        <begin position="465"/>
        <end position="485"/>
    </location>
</feature>
<feature type="transmembrane region" description="Helical" evidence="5">
    <location>
        <begin position="27"/>
        <end position="52"/>
    </location>
</feature>
<evidence type="ECO:0000256" key="4">
    <source>
        <dbReference type="ARBA" id="ARBA00023136"/>
    </source>
</evidence>
<feature type="transmembrane region" description="Helical" evidence="5">
    <location>
        <begin position="602"/>
        <end position="619"/>
    </location>
</feature>
<feature type="transmembrane region" description="Helical" evidence="5">
    <location>
        <begin position="662"/>
        <end position="681"/>
    </location>
</feature>
<dbReference type="Proteomes" id="UP000189857">
    <property type="component" value="Unassembled WGS sequence"/>
</dbReference>
<comment type="subcellular location">
    <subcellularLocation>
        <location evidence="1">Membrane</location>
        <topology evidence="1">Multi-pass membrane protein</topology>
    </subcellularLocation>
</comment>
<dbReference type="PANTHER" id="PTHR43471:SF3">
    <property type="entry name" value="ABC TRANSPORTER PERMEASE PROTEIN NATB"/>
    <property type="match status" value="1"/>
</dbReference>
<evidence type="ECO:0000313" key="8">
    <source>
        <dbReference type="EMBL" id="SJZ90845.1"/>
    </source>
</evidence>
<dbReference type="PANTHER" id="PTHR43471">
    <property type="entry name" value="ABC TRANSPORTER PERMEASE"/>
    <property type="match status" value="1"/>
</dbReference>
<gene>
    <name evidence="8" type="ORF">SAMN02745110_01986</name>
</gene>
<dbReference type="GO" id="GO:0016020">
    <property type="term" value="C:membrane"/>
    <property type="evidence" value="ECO:0007669"/>
    <property type="project" value="UniProtKB-SubCell"/>
</dbReference>
<feature type="transmembrane region" description="Helical" evidence="5">
    <location>
        <begin position="376"/>
        <end position="403"/>
    </location>
</feature>
<protein>
    <submittedName>
        <fullName evidence="8">Sodium transport system permease protein</fullName>
    </submittedName>
</protein>
<dbReference type="InterPro" id="IPR003675">
    <property type="entry name" value="Rce1/LyrA-like_dom"/>
</dbReference>
<dbReference type="NCBIfam" id="NF041647">
    <property type="entry name" value="ABC_perm_CPBP"/>
    <property type="match status" value="1"/>
</dbReference>
<dbReference type="EMBL" id="FUXA01000012">
    <property type="protein sequence ID" value="SJZ90845.1"/>
    <property type="molecule type" value="Genomic_DNA"/>
</dbReference>
<feature type="transmembrane region" description="Helical" evidence="5">
    <location>
        <begin position="199"/>
        <end position="221"/>
    </location>
</feature>
<evidence type="ECO:0000256" key="2">
    <source>
        <dbReference type="ARBA" id="ARBA00022692"/>
    </source>
</evidence>
<dbReference type="GO" id="GO:0080120">
    <property type="term" value="P:CAAX-box protein maturation"/>
    <property type="evidence" value="ECO:0007669"/>
    <property type="project" value="UniProtKB-ARBA"/>
</dbReference>
<name>A0A1T4PH41_9FIRM</name>
<evidence type="ECO:0000259" key="6">
    <source>
        <dbReference type="Pfam" id="PF02517"/>
    </source>
</evidence>
<evidence type="ECO:0000256" key="1">
    <source>
        <dbReference type="ARBA" id="ARBA00004141"/>
    </source>
</evidence>
<keyword evidence="4 5" id="KW-0472">Membrane</keyword>
<feature type="transmembrane region" description="Helical" evidence="5">
    <location>
        <begin position="548"/>
        <end position="567"/>
    </location>
</feature>
<dbReference type="GO" id="GO:0140359">
    <property type="term" value="F:ABC-type transporter activity"/>
    <property type="evidence" value="ECO:0007669"/>
    <property type="project" value="InterPro"/>
</dbReference>
<feature type="domain" description="ABC-2 type transporter transmembrane" evidence="7">
    <location>
        <begin position="24"/>
        <end position="402"/>
    </location>
</feature>
<dbReference type="GO" id="GO:0004175">
    <property type="term" value="F:endopeptidase activity"/>
    <property type="evidence" value="ECO:0007669"/>
    <property type="project" value="UniProtKB-ARBA"/>
</dbReference>
<feature type="transmembrane region" description="Helical" evidence="5">
    <location>
        <begin position="441"/>
        <end position="459"/>
    </location>
</feature>